<dbReference type="Proteomes" id="UP001595880">
    <property type="component" value="Unassembled WGS sequence"/>
</dbReference>
<keyword evidence="1" id="KW-0175">Coiled coil</keyword>
<accession>A0ABV8VVA2</accession>
<dbReference type="EMBL" id="JBHSDV010000003">
    <property type="protein sequence ID" value="MFC4388461.1"/>
    <property type="molecule type" value="Genomic_DNA"/>
</dbReference>
<gene>
    <name evidence="2" type="ORF">ACFOZ1_11685</name>
</gene>
<name>A0ABV8VVA2_9BACI</name>
<evidence type="ECO:0000313" key="2">
    <source>
        <dbReference type="EMBL" id="MFC4388461.1"/>
    </source>
</evidence>
<protein>
    <submittedName>
        <fullName evidence="2">Uncharacterized protein</fullName>
    </submittedName>
</protein>
<reference evidence="3" key="1">
    <citation type="journal article" date="2019" name="Int. J. Syst. Evol. Microbiol.">
        <title>The Global Catalogue of Microorganisms (GCM) 10K type strain sequencing project: providing services to taxonomists for standard genome sequencing and annotation.</title>
        <authorList>
            <consortium name="The Broad Institute Genomics Platform"/>
            <consortium name="The Broad Institute Genome Sequencing Center for Infectious Disease"/>
            <person name="Wu L."/>
            <person name="Ma J."/>
        </authorList>
    </citation>
    <scope>NUCLEOTIDE SEQUENCE [LARGE SCALE GENOMIC DNA]</scope>
    <source>
        <strain evidence="3">KACC 14058</strain>
    </source>
</reference>
<comment type="caution">
    <text evidence="2">The sequence shown here is derived from an EMBL/GenBank/DDBJ whole genome shotgun (WGS) entry which is preliminary data.</text>
</comment>
<organism evidence="2 3">
    <name type="scientific">Gracilibacillus marinus</name>
    <dbReference type="NCBI Taxonomy" id="630535"/>
    <lineage>
        <taxon>Bacteria</taxon>
        <taxon>Bacillati</taxon>
        <taxon>Bacillota</taxon>
        <taxon>Bacilli</taxon>
        <taxon>Bacillales</taxon>
        <taxon>Bacillaceae</taxon>
        <taxon>Gracilibacillus</taxon>
    </lineage>
</organism>
<evidence type="ECO:0000313" key="3">
    <source>
        <dbReference type="Proteomes" id="UP001595880"/>
    </source>
</evidence>
<evidence type="ECO:0000256" key="1">
    <source>
        <dbReference type="SAM" id="Coils"/>
    </source>
</evidence>
<sequence>MERHFINQLLGLQGRELRMIYTLLFLDNSYLLKDKKVSLHTYIEKKVSELSKSDVMLQMDIFLEITRIFKLKGLDYQIEENIYQQAKHILQSIYNFAWKDDKSLRSRTDLTKRWDGYLQHYTTVFKRMKPETETITIEFISSNHFLQKHLQLNNVIPSLFSKRIIQKRFLMALVVPLLQQYEDKRNTAIDSFIQEWQKRFGEYKSLAEQLHEIEIERSGVLHDFEENEAIISEINKQIARTKKQLELEKKTLASLLKFAELEDLDVNSSFDLNKKEYLSIRTKISKLYRMKQALSTKNKLFHKVGSVLTNMSVAIQIQAEEKKANYYLEEMVEDLLSSKIVFKETEQQRITDLEKKLVDLNKWQAQHRKYQEMLQKELAQLRSSVISIRKDMKLLEDVHYGLKDLQLIIETPLLEDTSEE</sequence>
<proteinExistence type="predicted"/>
<feature type="coiled-coil region" evidence="1">
    <location>
        <begin position="231"/>
        <end position="262"/>
    </location>
</feature>
<keyword evidence="3" id="KW-1185">Reference proteome</keyword>
<dbReference type="RefSeq" id="WP_390199485.1">
    <property type="nucleotide sequence ID" value="NZ_JBHSDV010000003.1"/>
</dbReference>